<dbReference type="OrthoDB" id="5767686at2"/>
<dbReference type="Pfam" id="PF10135">
    <property type="entry name" value="Rod-binding"/>
    <property type="match status" value="1"/>
</dbReference>
<dbReference type="RefSeq" id="WP_100860629.1">
    <property type="nucleotide sequence ID" value="NZ_PGCP01000022.1"/>
</dbReference>
<sequence>MTRITSEPGFYQDLNELQQIKSNPDQRAALEAAAGQFEVSFLQTVLKHMRSASDAMQDEDDKLIKGQELYRDMYDSQLAMSLVKRGGMGLKEQMVNQLDPALKNAEPVVASQSQTLTAFSQPLNSAKMRKVD</sequence>
<dbReference type="NCBIfam" id="NF009350">
    <property type="entry name" value="PRK12708.1-2"/>
    <property type="match status" value="1"/>
</dbReference>
<evidence type="ECO:0000313" key="3">
    <source>
        <dbReference type="EMBL" id="PJC92492.1"/>
    </source>
</evidence>
<feature type="domain" description="Flagellar protein FlgJ N-terminal" evidence="2">
    <location>
        <begin position="47"/>
        <end position="97"/>
    </location>
</feature>
<comment type="caution">
    <text evidence="3">The sequence shown here is derived from an EMBL/GenBank/DDBJ whole genome shotgun (WGS) entry which is preliminary data.</text>
</comment>
<evidence type="ECO:0000313" key="4">
    <source>
        <dbReference type="Proteomes" id="UP000232060"/>
    </source>
</evidence>
<dbReference type="GO" id="GO:0016787">
    <property type="term" value="F:hydrolase activity"/>
    <property type="evidence" value="ECO:0007669"/>
    <property type="project" value="UniProtKB-KW"/>
</dbReference>
<keyword evidence="3" id="KW-0378">Hydrolase</keyword>
<reference evidence="3 4" key="1">
    <citation type="submission" date="2017-11" db="EMBL/GenBank/DDBJ databases">
        <title>Draft genome sequence of environmental isolate Aeromonas lusitania sp. nov. MDC 2473.</title>
        <authorList>
            <person name="Colston S.M."/>
            <person name="Navarro A."/>
            <person name="Martinez-Murcia A.J."/>
            <person name="Graf J."/>
        </authorList>
    </citation>
    <scope>NUCLEOTIDE SEQUENCE [LARGE SCALE GENOMIC DNA]</scope>
    <source>
        <strain evidence="3 4">MDC 2473</strain>
    </source>
</reference>
<dbReference type="AlphaFoldDB" id="A0A2M8H7H0"/>
<dbReference type="EMBL" id="PGCP01000022">
    <property type="protein sequence ID" value="PJC92492.1"/>
    <property type="molecule type" value="Genomic_DNA"/>
</dbReference>
<evidence type="ECO:0000256" key="1">
    <source>
        <dbReference type="ARBA" id="ARBA00022795"/>
    </source>
</evidence>
<gene>
    <name evidence="3" type="ORF">CUC44_14585</name>
</gene>
<dbReference type="InterPro" id="IPR019301">
    <property type="entry name" value="Flagellar_prot_FlgJ_N"/>
</dbReference>
<name>A0A2M8H7H0_9GAMM</name>
<keyword evidence="4" id="KW-1185">Reference proteome</keyword>
<evidence type="ECO:0000259" key="2">
    <source>
        <dbReference type="Pfam" id="PF10135"/>
    </source>
</evidence>
<dbReference type="GO" id="GO:0044781">
    <property type="term" value="P:bacterial-type flagellum organization"/>
    <property type="evidence" value="ECO:0007669"/>
    <property type="project" value="UniProtKB-KW"/>
</dbReference>
<keyword evidence="1" id="KW-1005">Bacterial flagellum biogenesis</keyword>
<dbReference type="Proteomes" id="UP000232060">
    <property type="component" value="Unassembled WGS sequence"/>
</dbReference>
<proteinExistence type="predicted"/>
<protein>
    <submittedName>
        <fullName evidence="3">Peptidoglycan hydrolase</fullName>
    </submittedName>
</protein>
<accession>A0A2M8H7H0</accession>
<organism evidence="3 4">
    <name type="scientific">Aeromonas lusitana</name>
    <dbReference type="NCBI Taxonomy" id="931529"/>
    <lineage>
        <taxon>Bacteria</taxon>
        <taxon>Pseudomonadati</taxon>
        <taxon>Pseudomonadota</taxon>
        <taxon>Gammaproteobacteria</taxon>
        <taxon>Aeromonadales</taxon>
        <taxon>Aeromonadaceae</taxon>
        <taxon>Aeromonas</taxon>
    </lineage>
</organism>